<reference evidence="3 4" key="1">
    <citation type="journal article" date="2017" name="PLoS Biol.">
        <title>The sea cucumber genome provides insights into morphological evolution and visceral regeneration.</title>
        <authorList>
            <person name="Zhang X."/>
            <person name="Sun L."/>
            <person name="Yuan J."/>
            <person name="Sun Y."/>
            <person name="Gao Y."/>
            <person name="Zhang L."/>
            <person name="Li S."/>
            <person name="Dai H."/>
            <person name="Hamel J.F."/>
            <person name="Liu C."/>
            <person name="Yu Y."/>
            <person name="Liu S."/>
            <person name="Lin W."/>
            <person name="Guo K."/>
            <person name="Jin S."/>
            <person name="Xu P."/>
            <person name="Storey K.B."/>
            <person name="Huan P."/>
            <person name="Zhang T."/>
            <person name="Zhou Y."/>
            <person name="Zhang J."/>
            <person name="Lin C."/>
            <person name="Li X."/>
            <person name="Xing L."/>
            <person name="Huo D."/>
            <person name="Sun M."/>
            <person name="Wang L."/>
            <person name="Mercier A."/>
            <person name="Li F."/>
            <person name="Yang H."/>
            <person name="Xiang J."/>
        </authorList>
    </citation>
    <scope>NUCLEOTIDE SEQUENCE [LARGE SCALE GENOMIC DNA]</scope>
    <source>
        <strain evidence="3">Shaxun</strain>
        <tissue evidence="3">Muscle</tissue>
    </source>
</reference>
<dbReference type="Pfam" id="PF00078">
    <property type="entry name" value="RVT_1"/>
    <property type="match status" value="1"/>
</dbReference>
<dbReference type="AlphaFoldDB" id="A0A2G8JZX5"/>
<dbReference type="InterPro" id="IPR000477">
    <property type="entry name" value="RT_dom"/>
</dbReference>
<dbReference type="InterPro" id="IPR043502">
    <property type="entry name" value="DNA/RNA_pol_sf"/>
</dbReference>
<dbReference type="EMBL" id="MRZV01001032">
    <property type="protein sequence ID" value="PIK41292.1"/>
    <property type="molecule type" value="Genomic_DNA"/>
</dbReference>
<dbReference type="STRING" id="307972.A0A2G8JZX5"/>
<gene>
    <name evidence="3" type="ORF">BSL78_21854</name>
</gene>
<comment type="caution">
    <text evidence="3">The sequence shown here is derived from an EMBL/GenBank/DDBJ whole genome shotgun (WGS) entry which is preliminary data.</text>
</comment>
<dbReference type="Proteomes" id="UP000230750">
    <property type="component" value="Unassembled WGS sequence"/>
</dbReference>
<dbReference type="SUPFAM" id="SSF56672">
    <property type="entry name" value="DNA/RNA polymerases"/>
    <property type="match status" value="1"/>
</dbReference>
<feature type="domain" description="Reverse transcriptase" evidence="2">
    <location>
        <begin position="1"/>
        <end position="161"/>
    </location>
</feature>
<evidence type="ECO:0000313" key="4">
    <source>
        <dbReference type="Proteomes" id="UP000230750"/>
    </source>
</evidence>
<dbReference type="PANTHER" id="PTHR33481:SF1">
    <property type="entry name" value="ENDONUCLEASE_EXONUCLEASE_PHOSPHATASE DOMAIN-CONTAINING PROTEIN-RELATED"/>
    <property type="match status" value="1"/>
</dbReference>
<evidence type="ECO:0000256" key="1">
    <source>
        <dbReference type="SAM" id="MobiDB-lite"/>
    </source>
</evidence>
<dbReference type="PROSITE" id="PS50878">
    <property type="entry name" value="RT_POL"/>
    <property type="match status" value="1"/>
</dbReference>
<evidence type="ECO:0000313" key="3">
    <source>
        <dbReference type="EMBL" id="PIK41292.1"/>
    </source>
</evidence>
<accession>A0A2G8JZX5</accession>
<dbReference type="OrthoDB" id="10050074at2759"/>
<sequence>MWHEDLLLKLRKYNIPIKLTRWISSFLSHCSTSFKIGSSFSSPLQINTGTPQGSTISPVLYILYVGDIRQPDNDYTKISQYADDITIWTSHIHPYRAEDYLQHYFNRIHWCKDWRIELNPKKSQILYIAKRNRIRTRQPYLTLNNTIIPVTNQVRFLGIHIDNRLKLGYQHRLNHRKVKQRVRLLFRIAGTEEHPLASPSTTMKIYKMMIRPLFEYAAPALAHIPPTTQNNLQPHNAEHAESPTNCHRI</sequence>
<name>A0A2G8JZX5_STIJA</name>
<organism evidence="3 4">
    <name type="scientific">Stichopus japonicus</name>
    <name type="common">Sea cucumber</name>
    <dbReference type="NCBI Taxonomy" id="307972"/>
    <lineage>
        <taxon>Eukaryota</taxon>
        <taxon>Metazoa</taxon>
        <taxon>Echinodermata</taxon>
        <taxon>Eleutherozoa</taxon>
        <taxon>Echinozoa</taxon>
        <taxon>Holothuroidea</taxon>
        <taxon>Aspidochirotacea</taxon>
        <taxon>Aspidochirotida</taxon>
        <taxon>Stichopodidae</taxon>
        <taxon>Apostichopus</taxon>
    </lineage>
</organism>
<protein>
    <recommendedName>
        <fullName evidence="2">Reverse transcriptase domain-containing protein</fullName>
    </recommendedName>
</protein>
<dbReference type="PANTHER" id="PTHR33481">
    <property type="entry name" value="REVERSE TRANSCRIPTASE"/>
    <property type="match status" value="1"/>
</dbReference>
<evidence type="ECO:0000259" key="2">
    <source>
        <dbReference type="PROSITE" id="PS50878"/>
    </source>
</evidence>
<feature type="region of interest" description="Disordered" evidence="1">
    <location>
        <begin position="227"/>
        <end position="249"/>
    </location>
</feature>
<proteinExistence type="predicted"/>
<keyword evidence="4" id="KW-1185">Reference proteome</keyword>